<proteinExistence type="predicted"/>
<evidence type="ECO:0000313" key="2">
    <source>
        <dbReference type="EMBL" id="ASB42589.1"/>
    </source>
</evidence>
<reference evidence="3 5" key="3">
    <citation type="submission" date="2020-11" db="EMBL/GenBank/DDBJ databases">
        <title>Closed and high quality bacterial genomes of the OMM12 community.</title>
        <authorList>
            <person name="Marbouty M."/>
            <person name="Lamy-Besnier Q."/>
            <person name="Debarbieux L."/>
            <person name="Koszul R."/>
        </authorList>
    </citation>
    <scope>NUCLEOTIDE SEQUENCE [LARGE SCALE GENOMIC DNA]</scope>
    <source>
        <strain evidence="3 5">KB18</strain>
    </source>
</reference>
<dbReference type="AlphaFoldDB" id="A0A1Z2XW09"/>
<dbReference type="EMBL" id="CP065321">
    <property type="protein sequence ID" value="QQR31887.1"/>
    <property type="molecule type" value="Genomic_DNA"/>
</dbReference>
<dbReference type="InterPro" id="IPR000182">
    <property type="entry name" value="GNAT_dom"/>
</dbReference>
<accession>A0A1Z2XW09</accession>
<dbReference type="SUPFAM" id="SSF55729">
    <property type="entry name" value="Acyl-CoA N-acyltransferases (Nat)"/>
    <property type="match status" value="1"/>
</dbReference>
<dbReference type="Pfam" id="PF00583">
    <property type="entry name" value="Acetyltransf_1"/>
    <property type="match status" value="1"/>
</dbReference>
<evidence type="ECO:0000313" key="3">
    <source>
        <dbReference type="EMBL" id="QQR31887.1"/>
    </source>
</evidence>
<reference evidence="2" key="1">
    <citation type="journal article" date="2017" name="Genome Announc.">
        <title>High-Quality Whole-Genome Sequences of the Oligo-Mouse-Microbiota Bacterial Community.</title>
        <authorList>
            <person name="Garzetti D."/>
            <person name="Brugiroux S."/>
            <person name="Bunk B."/>
            <person name="Pukall R."/>
            <person name="McCoy K.D."/>
            <person name="Macpherson A.J."/>
            <person name="Stecher B."/>
        </authorList>
    </citation>
    <scope>NUCLEOTIDE SEQUENCE</scope>
    <source>
        <strain evidence="2">KB18</strain>
    </source>
</reference>
<evidence type="ECO:0000313" key="4">
    <source>
        <dbReference type="Proteomes" id="UP000196710"/>
    </source>
</evidence>
<dbReference type="RefSeq" id="WP_066537452.1">
    <property type="nucleotide sequence ID" value="NZ_CP021422.1"/>
</dbReference>
<protein>
    <submittedName>
        <fullName evidence="2 3">N-acetyltransferase</fullName>
    </submittedName>
</protein>
<dbReference type="PANTHER" id="PTHR43415:SF3">
    <property type="entry name" value="GNAT-FAMILY ACETYLTRANSFERASE"/>
    <property type="match status" value="1"/>
</dbReference>
<dbReference type="EMBL" id="CP021422">
    <property type="protein sequence ID" value="ASB42589.1"/>
    <property type="molecule type" value="Genomic_DNA"/>
</dbReference>
<evidence type="ECO:0000313" key="5">
    <source>
        <dbReference type="Proteomes" id="UP000596035"/>
    </source>
</evidence>
<feature type="domain" description="N-acetyltransferase" evidence="1">
    <location>
        <begin position="16"/>
        <end position="184"/>
    </location>
</feature>
<sequence>MLTREVNFALKDGRKAVLRNPRNEDIPGLLDYLVRSAGESDFIMRYPEECAKYTAEGEAKWIEDNNSNENAAVLVCEVDGKIAGNCSVHRNPMMKVRHRAFIAIALLKEFWGCGIGTAMFCEMEHIAGEWEGVTQLELEFVEGNARARSLYEKRGFRIVGVRPDAYRFKDGTLHNEYVMMKKLPQE</sequence>
<gene>
    <name evidence="2" type="ORF">ADH66_19265</name>
    <name evidence="3" type="ORF">I5Q82_09700</name>
</gene>
<dbReference type="PROSITE" id="PS51186">
    <property type="entry name" value="GNAT"/>
    <property type="match status" value="1"/>
</dbReference>
<dbReference type="Proteomes" id="UP000596035">
    <property type="component" value="Chromosome"/>
</dbReference>
<dbReference type="GO" id="GO:0016747">
    <property type="term" value="F:acyltransferase activity, transferring groups other than amino-acyl groups"/>
    <property type="evidence" value="ECO:0007669"/>
    <property type="project" value="InterPro"/>
</dbReference>
<dbReference type="InterPro" id="IPR016181">
    <property type="entry name" value="Acyl_CoA_acyltransferase"/>
</dbReference>
<dbReference type="Gene3D" id="3.40.630.30">
    <property type="match status" value="1"/>
</dbReference>
<dbReference type="CDD" id="cd04301">
    <property type="entry name" value="NAT_SF"/>
    <property type="match status" value="1"/>
</dbReference>
<keyword evidence="4" id="KW-1185">Reference proteome</keyword>
<dbReference type="KEGG" id="amur:ADH66_19265"/>
<name>A0A1Z2XW09_9FIRM</name>
<reference evidence="4" key="2">
    <citation type="submission" date="2017-05" db="EMBL/GenBank/DDBJ databases">
        <title>Improved OligoMM genomes.</title>
        <authorList>
            <person name="Garzetti D."/>
        </authorList>
    </citation>
    <scope>NUCLEOTIDE SEQUENCE [LARGE SCALE GENOMIC DNA]</scope>
    <source>
        <strain evidence="4">KB18</strain>
    </source>
</reference>
<organism evidence="3 5">
    <name type="scientific">Acutalibacter muris</name>
    <dbReference type="NCBI Taxonomy" id="1796620"/>
    <lineage>
        <taxon>Bacteria</taxon>
        <taxon>Bacillati</taxon>
        <taxon>Bacillota</taxon>
        <taxon>Clostridia</taxon>
        <taxon>Eubacteriales</taxon>
        <taxon>Acutalibacteraceae</taxon>
        <taxon>Acutalibacter</taxon>
    </lineage>
</organism>
<dbReference type="Proteomes" id="UP000196710">
    <property type="component" value="Chromosome"/>
</dbReference>
<dbReference type="PANTHER" id="PTHR43415">
    <property type="entry name" value="SPERMIDINE N(1)-ACETYLTRANSFERASE"/>
    <property type="match status" value="1"/>
</dbReference>
<evidence type="ECO:0000259" key="1">
    <source>
        <dbReference type="PROSITE" id="PS51186"/>
    </source>
</evidence>